<sequence length="465" mass="48889">MLSLPRWAAIAASLLLLSPTSAVPTPEDIGPSRDALAPRADDDWHWVATWTSMPQLVEPNNMPPSPFVSSNTPPSPIRLVVQIGKSQGMLAKNMTGNSSTNLSSTPPPGCGKAWTFSSAGARLRLRRGKNLARARVPITAASMTYKKGLEQRGGHILLHGHTCTLDDGSSAGPLPRGQVAYTDPIDFDAAPQANIAVSIYSQPGQSGSSITGHPGSRTTSHMQSGNRVSAATLSGGANTKHWYFVSAVEAWAPPEAGAFVILGDSITDGRGSTDDGNDRWPDLLLARLQKAGNLSHVGVNNQAAGGNAVLNGGLGPTLLTRYERDALRVAGVKWVMVFEGVNDIGGGGTDSGTQNGIGSRLQQAFEKIARDCKAAGIKTIGGTITPFGGNGQSYSNPTREQTRVKVNDWILKSGTFDATVDFGALIGDPSVKSQLARQYDGGDHLHPNVAGYQAMANGFPLDFFK</sequence>
<proteinExistence type="predicted"/>
<dbReference type="STRING" id="306901.Q2GWH2"/>
<evidence type="ECO:0000259" key="3">
    <source>
        <dbReference type="Pfam" id="PF13472"/>
    </source>
</evidence>
<dbReference type="EMBL" id="CH408033">
    <property type="protein sequence ID" value="EAQ86429.1"/>
    <property type="molecule type" value="Genomic_DNA"/>
</dbReference>
<dbReference type="PANTHER" id="PTHR43784:SF2">
    <property type="entry name" value="GDSL-LIKE LIPASE_ACYLHYDROLASE, PUTATIVE (AFU_ORTHOLOGUE AFUA_2G00820)-RELATED"/>
    <property type="match status" value="1"/>
</dbReference>
<dbReference type="GeneID" id="4393607"/>
<dbReference type="Pfam" id="PF13472">
    <property type="entry name" value="Lipase_GDSL_2"/>
    <property type="match status" value="1"/>
</dbReference>
<feature type="domain" description="SGNH hydrolase-type esterase" evidence="3">
    <location>
        <begin position="261"/>
        <end position="454"/>
    </location>
</feature>
<organism evidence="4 5">
    <name type="scientific">Chaetomium globosum (strain ATCC 6205 / CBS 148.51 / DSM 1962 / NBRC 6347 / NRRL 1970)</name>
    <name type="common">Soil fungus</name>
    <dbReference type="NCBI Taxonomy" id="306901"/>
    <lineage>
        <taxon>Eukaryota</taxon>
        <taxon>Fungi</taxon>
        <taxon>Dikarya</taxon>
        <taxon>Ascomycota</taxon>
        <taxon>Pezizomycotina</taxon>
        <taxon>Sordariomycetes</taxon>
        <taxon>Sordariomycetidae</taxon>
        <taxon>Sordariales</taxon>
        <taxon>Chaetomiaceae</taxon>
        <taxon>Chaetomium</taxon>
    </lineage>
</organism>
<dbReference type="InterPro" id="IPR036514">
    <property type="entry name" value="SGNH_hydro_sf"/>
</dbReference>
<dbReference type="Gene3D" id="3.40.50.1110">
    <property type="entry name" value="SGNH hydrolase"/>
    <property type="match status" value="1"/>
</dbReference>
<dbReference type="InterPro" id="IPR013830">
    <property type="entry name" value="SGNH_hydro"/>
</dbReference>
<dbReference type="SUPFAM" id="SSF52266">
    <property type="entry name" value="SGNH hydrolase"/>
    <property type="match status" value="1"/>
</dbReference>
<dbReference type="PANTHER" id="PTHR43784">
    <property type="entry name" value="GDSL-LIKE LIPASE/ACYLHYDROLASE, PUTATIVE (AFU_ORTHOLOGUE AFUA_2G00820)-RELATED"/>
    <property type="match status" value="1"/>
</dbReference>
<reference evidence="5" key="1">
    <citation type="journal article" date="2015" name="Genome Announc.">
        <title>Draft genome sequence of the cellulolytic fungus Chaetomium globosum.</title>
        <authorList>
            <person name="Cuomo C.A."/>
            <person name="Untereiner W.A."/>
            <person name="Ma L.-J."/>
            <person name="Grabherr M."/>
            <person name="Birren B.W."/>
        </authorList>
    </citation>
    <scope>NUCLEOTIDE SEQUENCE [LARGE SCALE GENOMIC DNA]</scope>
    <source>
        <strain evidence="5">ATCC 6205 / CBS 148.51 / DSM 1962 / NBRC 6347 / NRRL 1970</strain>
    </source>
</reference>
<dbReference type="OMA" id="GATITQM"/>
<evidence type="ECO:0000313" key="4">
    <source>
        <dbReference type="EMBL" id="EAQ86429.1"/>
    </source>
</evidence>
<dbReference type="Proteomes" id="UP000001056">
    <property type="component" value="Unassembled WGS sequence"/>
</dbReference>
<gene>
    <name evidence="4" type="ORF">CHGG_07682</name>
</gene>
<dbReference type="CDD" id="cd01830">
    <property type="entry name" value="XynE_like"/>
    <property type="match status" value="1"/>
</dbReference>
<dbReference type="RefSeq" id="XP_001225338.1">
    <property type="nucleotide sequence ID" value="XM_001225337.1"/>
</dbReference>
<protein>
    <recommendedName>
        <fullName evidence="3">SGNH hydrolase-type esterase domain-containing protein</fullName>
    </recommendedName>
</protein>
<evidence type="ECO:0000256" key="1">
    <source>
        <dbReference type="SAM" id="MobiDB-lite"/>
    </source>
</evidence>
<dbReference type="OrthoDB" id="10071171at2759"/>
<dbReference type="eggNOG" id="ENOG502SI1A">
    <property type="taxonomic scope" value="Eukaryota"/>
</dbReference>
<keyword evidence="5" id="KW-1185">Reference proteome</keyword>
<dbReference type="VEuPathDB" id="FungiDB:CHGG_07682"/>
<evidence type="ECO:0000313" key="5">
    <source>
        <dbReference type="Proteomes" id="UP000001056"/>
    </source>
</evidence>
<dbReference type="AlphaFoldDB" id="Q2GWH2"/>
<evidence type="ECO:0000256" key="2">
    <source>
        <dbReference type="SAM" id="SignalP"/>
    </source>
</evidence>
<feature type="chain" id="PRO_5004209079" description="SGNH hydrolase-type esterase domain-containing protein" evidence="2">
    <location>
        <begin position="23"/>
        <end position="465"/>
    </location>
</feature>
<keyword evidence="2" id="KW-0732">Signal</keyword>
<feature type="region of interest" description="Disordered" evidence="1">
    <location>
        <begin position="203"/>
        <end position="226"/>
    </location>
</feature>
<name>Q2GWH2_CHAGB</name>
<feature type="signal peptide" evidence="2">
    <location>
        <begin position="1"/>
        <end position="22"/>
    </location>
</feature>
<accession>Q2GWH2</accession>
<dbReference type="InParanoid" id="Q2GWH2"/>
<dbReference type="InterPro" id="IPR053140">
    <property type="entry name" value="GDSL_Rv0518-like"/>
</dbReference>
<dbReference type="HOGENOM" id="CLU_029872_0_1_1"/>